<name>A0A417ZBI3_9MICO</name>
<organism evidence="1 2">
    <name type="scientific">Dermacoccus abyssi</name>
    <dbReference type="NCBI Taxonomy" id="322596"/>
    <lineage>
        <taxon>Bacteria</taxon>
        <taxon>Bacillati</taxon>
        <taxon>Actinomycetota</taxon>
        <taxon>Actinomycetes</taxon>
        <taxon>Micrococcales</taxon>
        <taxon>Dermacoccaceae</taxon>
        <taxon>Dermacoccus</taxon>
    </lineage>
</organism>
<dbReference type="EMBL" id="QWLM01000001">
    <property type="protein sequence ID" value="RHW48007.1"/>
    <property type="molecule type" value="Genomic_DNA"/>
</dbReference>
<comment type="caution">
    <text evidence="1">The sequence shown here is derived from an EMBL/GenBank/DDBJ whole genome shotgun (WGS) entry which is preliminary data.</text>
</comment>
<evidence type="ECO:0000313" key="2">
    <source>
        <dbReference type="Proteomes" id="UP000285376"/>
    </source>
</evidence>
<dbReference type="Proteomes" id="UP000285376">
    <property type="component" value="Unassembled WGS sequence"/>
</dbReference>
<sequence length="107" mass="11418">MFESNGTIEKTYVTPPEAVGAAIAAVCQEQGHHLGSVSPDGSRYELNTKRTAHSWGVAMAMTLSPGASGTDVRVDYDNVPNSPKALLDGRKNAKTVKKFLTELDAKL</sequence>
<dbReference type="AlphaFoldDB" id="A0A417ZBI3"/>
<proteinExistence type="predicted"/>
<gene>
    <name evidence="1" type="ORF">D1832_00760</name>
</gene>
<protein>
    <submittedName>
        <fullName evidence="1">Uncharacterized protein</fullName>
    </submittedName>
</protein>
<accession>A0A417ZBI3</accession>
<dbReference type="RefSeq" id="WP_118912201.1">
    <property type="nucleotide sequence ID" value="NZ_CBCRVH010000001.1"/>
</dbReference>
<evidence type="ECO:0000313" key="1">
    <source>
        <dbReference type="EMBL" id="RHW48007.1"/>
    </source>
</evidence>
<reference evidence="1 2" key="1">
    <citation type="submission" date="2018-08" db="EMBL/GenBank/DDBJ databases">
        <title>Whole genome sequence analysis of Dermacoccus abyssi bacteria isolated from Deep Mariana trench Micromonospora spp reveals genes involved in the environmental adaptation and production of secondary metabolites.</title>
        <authorList>
            <person name="Abdel-Mageed W.M."/>
            <person name="Lehri B."/>
            <person name="Nouioui I."/>
            <person name="Goodfellow I."/>
            <person name="Jaspars M."/>
            <person name="Karlyshev A."/>
        </authorList>
    </citation>
    <scope>NUCLEOTIDE SEQUENCE [LARGE SCALE GENOMIC DNA]</scope>
    <source>
        <strain evidence="1 2">MT1.1</strain>
    </source>
</reference>